<dbReference type="RefSeq" id="XP_062720622.1">
    <property type="nucleotide sequence ID" value="XM_062864977.1"/>
</dbReference>
<comment type="caution">
    <text evidence="1">The sequence shown here is derived from an EMBL/GenBank/DDBJ whole genome shotgun (WGS) entry which is preliminary data.</text>
</comment>
<organism evidence="1 2">
    <name type="scientific">Chaetomium strumarium</name>
    <dbReference type="NCBI Taxonomy" id="1170767"/>
    <lineage>
        <taxon>Eukaryota</taxon>
        <taxon>Fungi</taxon>
        <taxon>Dikarya</taxon>
        <taxon>Ascomycota</taxon>
        <taxon>Pezizomycotina</taxon>
        <taxon>Sordariomycetes</taxon>
        <taxon>Sordariomycetidae</taxon>
        <taxon>Sordariales</taxon>
        <taxon>Chaetomiaceae</taxon>
        <taxon>Chaetomium</taxon>
    </lineage>
</organism>
<evidence type="ECO:0000313" key="2">
    <source>
        <dbReference type="Proteomes" id="UP001273166"/>
    </source>
</evidence>
<protein>
    <submittedName>
        <fullName evidence="1">Uncharacterized protein</fullName>
    </submittedName>
</protein>
<dbReference type="Proteomes" id="UP001273166">
    <property type="component" value="Unassembled WGS sequence"/>
</dbReference>
<reference evidence="1" key="1">
    <citation type="journal article" date="2023" name="Mol. Phylogenet. Evol.">
        <title>Genome-scale phylogeny and comparative genomics of the fungal order Sordariales.</title>
        <authorList>
            <person name="Hensen N."/>
            <person name="Bonometti L."/>
            <person name="Westerberg I."/>
            <person name="Brannstrom I.O."/>
            <person name="Guillou S."/>
            <person name="Cros-Aarteil S."/>
            <person name="Calhoun S."/>
            <person name="Haridas S."/>
            <person name="Kuo A."/>
            <person name="Mondo S."/>
            <person name="Pangilinan J."/>
            <person name="Riley R."/>
            <person name="LaButti K."/>
            <person name="Andreopoulos B."/>
            <person name="Lipzen A."/>
            <person name="Chen C."/>
            <person name="Yan M."/>
            <person name="Daum C."/>
            <person name="Ng V."/>
            <person name="Clum A."/>
            <person name="Steindorff A."/>
            <person name="Ohm R.A."/>
            <person name="Martin F."/>
            <person name="Silar P."/>
            <person name="Natvig D.O."/>
            <person name="Lalanne C."/>
            <person name="Gautier V."/>
            <person name="Ament-Velasquez S.L."/>
            <person name="Kruys A."/>
            <person name="Hutchinson M.I."/>
            <person name="Powell A.J."/>
            <person name="Barry K."/>
            <person name="Miller A.N."/>
            <person name="Grigoriev I.V."/>
            <person name="Debuchy R."/>
            <person name="Gladieux P."/>
            <person name="Hiltunen Thoren M."/>
            <person name="Johannesson H."/>
        </authorList>
    </citation>
    <scope>NUCLEOTIDE SEQUENCE</scope>
    <source>
        <strain evidence="1">CBS 333.67</strain>
    </source>
</reference>
<accession>A0AAJ0GRN4</accession>
<gene>
    <name evidence="1" type="ORF">B0T15DRAFT_398894</name>
</gene>
<reference evidence="1" key="2">
    <citation type="submission" date="2023-06" db="EMBL/GenBank/DDBJ databases">
        <authorList>
            <consortium name="Lawrence Berkeley National Laboratory"/>
            <person name="Mondo S.J."/>
            <person name="Hensen N."/>
            <person name="Bonometti L."/>
            <person name="Westerberg I."/>
            <person name="Brannstrom I.O."/>
            <person name="Guillou S."/>
            <person name="Cros-Aarteil S."/>
            <person name="Calhoun S."/>
            <person name="Haridas S."/>
            <person name="Kuo A."/>
            <person name="Pangilinan J."/>
            <person name="Riley R."/>
            <person name="Labutti K."/>
            <person name="Andreopoulos B."/>
            <person name="Lipzen A."/>
            <person name="Chen C."/>
            <person name="Yanf M."/>
            <person name="Daum C."/>
            <person name="Ng V."/>
            <person name="Clum A."/>
            <person name="Steindorff A."/>
            <person name="Ohm R."/>
            <person name="Martin F."/>
            <person name="Silar P."/>
            <person name="Natvig D."/>
            <person name="Lalanne C."/>
            <person name="Gautier V."/>
            <person name="Ament-Velasquez S.L."/>
            <person name="Kruys A."/>
            <person name="Hutchinson M.I."/>
            <person name="Powell A.J."/>
            <person name="Barry K."/>
            <person name="Miller A.N."/>
            <person name="Grigoriev I.V."/>
            <person name="Debuchy R."/>
            <person name="Gladieux P."/>
            <person name="Thoren M.H."/>
            <person name="Johannesson H."/>
        </authorList>
    </citation>
    <scope>NUCLEOTIDE SEQUENCE</scope>
    <source>
        <strain evidence="1">CBS 333.67</strain>
    </source>
</reference>
<dbReference type="GeneID" id="87883806"/>
<dbReference type="AlphaFoldDB" id="A0AAJ0GRN4"/>
<sequence>DSQAFLILMLIIHGCNRQVPRLVSLELLAKIAALVDYYQCLEAVEVFAGLWLQRLRSQRQLPEQVGRDLILWLFISWVFANGDIFTSVTTIALRQSQGPLPTLGLPIPEKIIEAIDRRRQEVVEKVTTALHGLCVSFRDSPDQCCFECSSIQLGALTKEMHAKRLEPRPASPMLGYSVVATIDTARSFRSPQWDCKRRGYRYASRYCDLESIIRSKVDGLKEMIRGLKLGDFQERRSPVASDGLGATAAA</sequence>
<name>A0AAJ0GRN4_9PEZI</name>
<proteinExistence type="predicted"/>
<feature type="non-terminal residue" evidence="1">
    <location>
        <position position="1"/>
    </location>
</feature>
<keyword evidence="2" id="KW-1185">Reference proteome</keyword>
<dbReference type="EMBL" id="JAUDZG010000005">
    <property type="protein sequence ID" value="KAK3304842.1"/>
    <property type="molecule type" value="Genomic_DNA"/>
</dbReference>
<evidence type="ECO:0000313" key="1">
    <source>
        <dbReference type="EMBL" id="KAK3304842.1"/>
    </source>
</evidence>